<accession>A0AA93BEJ5</accession>
<dbReference type="AlphaFoldDB" id="A0AA93BEJ5"/>
<organism evidence="2 3">
    <name type="scientific">Segatella copri</name>
    <dbReference type="NCBI Taxonomy" id="165179"/>
    <lineage>
        <taxon>Bacteria</taxon>
        <taxon>Pseudomonadati</taxon>
        <taxon>Bacteroidota</taxon>
        <taxon>Bacteroidia</taxon>
        <taxon>Bacteroidales</taxon>
        <taxon>Prevotellaceae</taxon>
        <taxon>Segatella</taxon>
    </lineage>
</organism>
<evidence type="ECO:0000313" key="3">
    <source>
        <dbReference type="Proteomes" id="UP000285236"/>
    </source>
</evidence>
<dbReference type="InterPro" id="IPR023385">
    <property type="entry name" value="YopX-like_C"/>
</dbReference>
<dbReference type="SUPFAM" id="SSF159006">
    <property type="entry name" value="YopX-like"/>
    <property type="match status" value="1"/>
</dbReference>
<dbReference type="Pfam" id="PF09643">
    <property type="entry name" value="YopX"/>
    <property type="match status" value="1"/>
</dbReference>
<dbReference type="RefSeq" id="WP_118078860.1">
    <property type="nucleotide sequence ID" value="NZ_QRYP01000002.1"/>
</dbReference>
<gene>
    <name evidence="2" type="ORF">DWW35_01230</name>
</gene>
<dbReference type="Gene3D" id="2.30.30.290">
    <property type="entry name" value="YopX-like domains"/>
    <property type="match status" value="1"/>
</dbReference>
<protein>
    <recommendedName>
        <fullName evidence="1">YopX protein domain-containing protein</fullName>
    </recommendedName>
</protein>
<evidence type="ECO:0000259" key="1">
    <source>
        <dbReference type="Pfam" id="PF09643"/>
    </source>
</evidence>
<dbReference type="InterPro" id="IPR019096">
    <property type="entry name" value="YopX_protein"/>
</dbReference>
<dbReference type="Proteomes" id="UP000285236">
    <property type="component" value="Unassembled WGS sequence"/>
</dbReference>
<name>A0AA93BEJ5_9BACT</name>
<reference evidence="2 3" key="1">
    <citation type="submission" date="2018-08" db="EMBL/GenBank/DDBJ databases">
        <title>A genome reference for cultivated species of the human gut microbiota.</title>
        <authorList>
            <person name="Zou Y."/>
            <person name="Xue W."/>
            <person name="Luo G."/>
        </authorList>
    </citation>
    <scope>NUCLEOTIDE SEQUENCE [LARGE SCALE GENOMIC DNA]</scope>
    <source>
        <strain evidence="2 3">AF15-25</strain>
    </source>
</reference>
<feature type="domain" description="YopX protein" evidence="1">
    <location>
        <begin position="43"/>
        <end position="117"/>
    </location>
</feature>
<sequence>MKAENIKFKAKQLNSGKWFEGDLVHLGNRVCIGGDHIKDGITDVDPSTVCQFTGLKDCKGKELFEHDLIHFIGFSDAAEVIWSEGNCAFMAVCENKHSYWLHDVIKICRIERIGNKFDKEK</sequence>
<comment type="caution">
    <text evidence="2">The sequence shown here is derived from an EMBL/GenBank/DDBJ whole genome shotgun (WGS) entry which is preliminary data.</text>
</comment>
<proteinExistence type="predicted"/>
<dbReference type="EMBL" id="QRYP01000002">
    <property type="protein sequence ID" value="RGV00660.1"/>
    <property type="molecule type" value="Genomic_DNA"/>
</dbReference>
<evidence type="ECO:0000313" key="2">
    <source>
        <dbReference type="EMBL" id="RGV00660.1"/>
    </source>
</evidence>